<feature type="transmembrane region" description="Helical" evidence="7">
    <location>
        <begin position="689"/>
        <end position="711"/>
    </location>
</feature>
<dbReference type="RefSeq" id="WP_386097888.1">
    <property type="nucleotide sequence ID" value="NZ_JBHUOZ010000003.1"/>
</dbReference>
<feature type="domain" description="MacB-like periplasmic core" evidence="9">
    <location>
        <begin position="438"/>
        <end position="616"/>
    </location>
</feature>
<keyword evidence="3 7" id="KW-0812">Transmembrane</keyword>
<dbReference type="InterPro" id="IPR050250">
    <property type="entry name" value="Macrolide_Exporter_MacB"/>
</dbReference>
<dbReference type="InterPro" id="IPR025857">
    <property type="entry name" value="MacB_PCD"/>
</dbReference>
<feature type="transmembrane region" description="Helical" evidence="7">
    <location>
        <begin position="380"/>
        <end position="403"/>
    </location>
</feature>
<feature type="domain" description="ABC3 transporter permease C-terminal" evidence="8">
    <location>
        <begin position="690"/>
        <end position="802"/>
    </location>
</feature>
<gene>
    <name evidence="10" type="ORF">ACFS6H_10030</name>
</gene>
<evidence type="ECO:0000256" key="7">
    <source>
        <dbReference type="SAM" id="Phobius"/>
    </source>
</evidence>
<keyword evidence="4 7" id="KW-1133">Transmembrane helix</keyword>
<evidence type="ECO:0000256" key="5">
    <source>
        <dbReference type="ARBA" id="ARBA00023136"/>
    </source>
</evidence>
<comment type="subcellular location">
    <subcellularLocation>
        <location evidence="1">Cell membrane</location>
        <topology evidence="1">Multi-pass membrane protein</topology>
    </subcellularLocation>
</comment>
<dbReference type="Pfam" id="PF12704">
    <property type="entry name" value="MacB_PCD"/>
    <property type="match status" value="2"/>
</dbReference>
<evidence type="ECO:0000256" key="3">
    <source>
        <dbReference type="ARBA" id="ARBA00022692"/>
    </source>
</evidence>
<feature type="transmembrane region" description="Helical" evidence="7">
    <location>
        <begin position="424"/>
        <end position="444"/>
    </location>
</feature>
<evidence type="ECO:0000256" key="6">
    <source>
        <dbReference type="ARBA" id="ARBA00038076"/>
    </source>
</evidence>
<keyword evidence="2" id="KW-1003">Cell membrane</keyword>
<sequence length="810" mass="89438">MLKNYCKLAWRNLGKGKLSSILNITGLAIAMAVAVLILLWVKNEASYDNYHPDAERIYLLTRYDTTNTSSASESSPLPAYQAVQSSVPEAELITMAAPTTWKNILFKVNGNVFTEKNALLVDSNWIKMFRYKVVEGSLQRFTTQANSIVLTKSKAKKYFGDAPAITQTLLIDSVPFSVAAVVADNPVNSSFQQDVLIPNSFLLNKEAVRKSLDDWGYRSQLLFVKLKANTSAVTTAEKISGIFTSHQTWKTQSAEFSVLSPLTGLHFQKELNSTTFKQGNPQNIRIYTILAILLLATACANFVNLTVAQAGNRLKEIGVRKIMGASKKQLFGQVMAEIAFFILLSMALALVLAIVAMPAFNAFTEKNFALNIFDPSVASLLLSVFVFVLLFTGIYPALLLATLKPVGLLKNKAIANISRQGLRKVLVTGQLTLVVITLVGVITLQKQFRYIQQSTSSYQQGQVFKFRALAPEAPIKMSDENAISQRISYLKNIKTNLLKSSAIGSVSLVNGVSMFDQKNKMASDITWTGYPVPEHKPEVVQLWVDEDYRQVANLTMKSGRWFDAQNISDKNNLVLNETAVKTLGLKEPVVGSTFSGGVHDNSGVVIGVVKDFHHKSLHEKIDPLVISMDPFMGVVYYVKAHGKNIDKAVKEAEAVWAANYPGKPFEYVFLDEEFDKLYKEDQKALTFSMLFGGLCIVLSALGLLGLVMVSAQQRVKEIGIRKVLGASVAGIVTMLSRDFVKMVLLAAIIGFPIAWWAMNRWLADYAYRVTLEWWMFAAAGGIALFVTLLTIAIQAMKSAMANPVKSLRSE</sequence>
<proteinExistence type="inferred from homology"/>
<name>A0ABW6A445_9BACT</name>
<feature type="transmembrane region" description="Helical" evidence="7">
    <location>
        <begin position="286"/>
        <end position="309"/>
    </location>
</feature>
<evidence type="ECO:0000256" key="1">
    <source>
        <dbReference type="ARBA" id="ARBA00004651"/>
    </source>
</evidence>
<comment type="caution">
    <text evidence="10">The sequence shown here is derived from an EMBL/GenBank/DDBJ whole genome shotgun (WGS) entry which is preliminary data.</text>
</comment>
<evidence type="ECO:0000259" key="9">
    <source>
        <dbReference type="Pfam" id="PF12704"/>
    </source>
</evidence>
<evidence type="ECO:0000256" key="4">
    <source>
        <dbReference type="ARBA" id="ARBA00022989"/>
    </source>
</evidence>
<keyword evidence="11" id="KW-1185">Reference proteome</keyword>
<reference evidence="11" key="1">
    <citation type="journal article" date="2019" name="Int. J. Syst. Evol. Microbiol.">
        <title>The Global Catalogue of Microorganisms (GCM) 10K type strain sequencing project: providing services to taxonomists for standard genome sequencing and annotation.</title>
        <authorList>
            <consortium name="The Broad Institute Genomics Platform"/>
            <consortium name="The Broad Institute Genome Sequencing Center for Infectious Disease"/>
            <person name="Wu L."/>
            <person name="Ma J."/>
        </authorList>
    </citation>
    <scope>NUCLEOTIDE SEQUENCE [LARGE SCALE GENOMIC DNA]</scope>
    <source>
        <strain evidence="11">KCTC 23299</strain>
    </source>
</reference>
<feature type="domain" description="MacB-like periplasmic core" evidence="9">
    <location>
        <begin position="20"/>
        <end position="240"/>
    </location>
</feature>
<evidence type="ECO:0000313" key="11">
    <source>
        <dbReference type="Proteomes" id="UP001597511"/>
    </source>
</evidence>
<dbReference type="Proteomes" id="UP001597511">
    <property type="component" value="Unassembled WGS sequence"/>
</dbReference>
<dbReference type="EMBL" id="JBHUOZ010000003">
    <property type="protein sequence ID" value="MFD2920047.1"/>
    <property type="molecule type" value="Genomic_DNA"/>
</dbReference>
<comment type="similarity">
    <text evidence="6">Belongs to the ABC-4 integral membrane protein family.</text>
</comment>
<feature type="domain" description="ABC3 transporter permease C-terminal" evidence="8">
    <location>
        <begin position="289"/>
        <end position="403"/>
    </location>
</feature>
<protein>
    <submittedName>
        <fullName evidence="10">ABC transporter permease</fullName>
    </submittedName>
</protein>
<organism evidence="10 11">
    <name type="scientific">Terrimonas rubra</name>
    <dbReference type="NCBI Taxonomy" id="1035890"/>
    <lineage>
        <taxon>Bacteria</taxon>
        <taxon>Pseudomonadati</taxon>
        <taxon>Bacteroidota</taxon>
        <taxon>Chitinophagia</taxon>
        <taxon>Chitinophagales</taxon>
        <taxon>Chitinophagaceae</taxon>
        <taxon>Terrimonas</taxon>
    </lineage>
</organism>
<feature type="transmembrane region" description="Helical" evidence="7">
    <location>
        <begin position="773"/>
        <end position="793"/>
    </location>
</feature>
<accession>A0ABW6A445</accession>
<dbReference type="Pfam" id="PF02687">
    <property type="entry name" value="FtsX"/>
    <property type="match status" value="2"/>
</dbReference>
<evidence type="ECO:0000313" key="10">
    <source>
        <dbReference type="EMBL" id="MFD2920047.1"/>
    </source>
</evidence>
<feature type="transmembrane region" description="Helical" evidence="7">
    <location>
        <begin position="21"/>
        <end position="41"/>
    </location>
</feature>
<evidence type="ECO:0000256" key="2">
    <source>
        <dbReference type="ARBA" id="ARBA00022475"/>
    </source>
</evidence>
<dbReference type="PANTHER" id="PTHR30572:SF4">
    <property type="entry name" value="ABC TRANSPORTER PERMEASE YTRF"/>
    <property type="match status" value="1"/>
</dbReference>
<dbReference type="PANTHER" id="PTHR30572">
    <property type="entry name" value="MEMBRANE COMPONENT OF TRANSPORTER-RELATED"/>
    <property type="match status" value="1"/>
</dbReference>
<feature type="transmembrane region" description="Helical" evidence="7">
    <location>
        <begin position="739"/>
        <end position="758"/>
    </location>
</feature>
<evidence type="ECO:0000259" key="8">
    <source>
        <dbReference type="Pfam" id="PF02687"/>
    </source>
</evidence>
<keyword evidence="5 7" id="KW-0472">Membrane</keyword>
<feature type="transmembrane region" description="Helical" evidence="7">
    <location>
        <begin position="330"/>
        <end position="360"/>
    </location>
</feature>
<dbReference type="InterPro" id="IPR003838">
    <property type="entry name" value="ABC3_permease_C"/>
</dbReference>